<dbReference type="InterPro" id="IPR019734">
    <property type="entry name" value="TPR_rpt"/>
</dbReference>
<keyword evidence="1" id="KW-0802">TPR repeat</keyword>
<dbReference type="Gene3D" id="1.25.40.10">
    <property type="entry name" value="Tetratricopeptide repeat domain"/>
    <property type="match status" value="1"/>
</dbReference>
<feature type="chain" id="PRO_5011590455" evidence="2">
    <location>
        <begin position="28"/>
        <end position="187"/>
    </location>
</feature>
<accession>A0A1I6WC00</accession>
<name>A0A1I6WC00_9RHOB</name>
<evidence type="ECO:0000313" key="4">
    <source>
        <dbReference type="Proteomes" id="UP000199392"/>
    </source>
</evidence>
<dbReference type="EMBL" id="FOZW01000017">
    <property type="protein sequence ID" value="SFT23084.1"/>
    <property type="molecule type" value="Genomic_DNA"/>
</dbReference>
<reference evidence="4" key="1">
    <citation type="submission" date="2016-10" db="EMBL/GenBank/DDBJ databases">
        <authorList>
            <person name="Varghese N."/>
            <person name="Submissions S."/>
        </authorList>
    </citation>
    <scope>NUCLEOTIDE SEQUENCE [LARGE SCALE GENOMIC DNA]</scope>
    <source>
        <strain evidence="4">DSM 26894</strain>
    </source>
</reference>
<dbReference type="Pfam" id="PF14559">
    <property type="entry name" value="TPR_19"/>
    <property type="match status" value="1"/>
</dbReference>
<evidence type="ECO:0000313" key="3">
    <source>
        <dbReference type="EMBL" id="SFT23084.1"/>
    </source>
</evidence>
<feature type="repeat" description="TPR" evidence="1">
    <location>
        <begin position="135"/>
        <end position="168"/>
    </location>
</feature>
<keyword evidence="2" id="KW-0732">Signal</keyword>
<evidence type="ECO:0000256" key="2">
    <source>
        <dbReference type="SAM" id="SignalP"/>
    </source>
</evidence>
<dbReference type="PROSITE" id="PS50005">
    <property type="entry name" value="TPR"/>
    <property type="match status" value="2"/>
</dbReference>
<evidence type="ECO:0000256" key="1">
    <source>
        <dbReference type="PROSITE-ProRule" id="PRU00339"/>
    </source>
</evidence>
<dbReference type="RefSeq" id="WP_092430100.1">
    <property type="nucleotide sequence ID" value="NZ_FNCL01000017.1"/>
</dbReference>
<protein>
    <submittedName>
        <fullName evidence="3">Uncharacterized protein</fullName>
    </submittedName>
</protein>
<dbReference type="AlphaFoldDB" id="A0A1I6WC00"/>
<dbReference type="SMART" id="SM00028">
    <property type="entry name" value="TPR"/>
    <property type="match status" value="3"/>
</dbReference>
<keyword evidence="4" id="KW-1185">Reference proteome</keyword>
<dbReference type="STRING" id="311180.SAMN04488050_11736"/>
<feature type="signal peptide" evidence="2">
    <location>
        <begin position="1"/>
        <end position="27"/>
    </location>
</feature>
<dbReference type="InterPro" id="IPR011990">
    <property type="entry name" value="TPR-like_helical_dom_sf"/>
</dbReference>
<feature type="repeat" description="TPR" evidence="1">
    <location>
        <begin position="101"/>
        <end position="134"/>
    </location>
</feature>
<organism evidence="3 4">
    <name type="scientific">Alloyangia pacifica</name>
    <dbReference type="NCBI Taxonomy" id="311180"/>
    <lineage>
        <taxon>Bacteria</taxon>
        <taxon>Pseudomonadati</taxon>
        <taxon>Pseudomonadota</taxon>
        <taxon>Alphaproteobacteria</taxon>
        <taxon>Rhodobacterales</taxon>
        <taxon>Roseobacteraceae</taxon>
        <taxon>Alloyangia</taxon>
    </lineage>
</organism>
<gene>
    <name evidence="3" type="ORF">SAMN04488050_11736</name>
</gene>
<dbReference type="Proteomes" id="UP000199392">
    <property type="component" value="Unassembled WGS sequence"/>
</dbReference>
<dbReference type="SUPFAM" id="SSF48452">
    <property type="entry name" value="TPR-like"/>
    <property type="match status" value="1"/>
</dbReference>
<sequence>MSILIREFKSRTVAALALVTFSLPVAAQADRADELLAELAGASSPEIADRVERDLFNEWSKSGSPAMDLLLKRGRDALEVSDFQTAIEHLTALTDHAPGFAEGWSTLALAYYAADALGPAMDALEHTLALNPNHFGALQGVGAIHEELGDLDLAYRAYSRVVELRPYDSDVTEAIERLETRVNGVSL</sequence>
<dbReference type="OrthoDB" id="9815010at2"/>
<proteinExistence type="predicted"/>